<comment type="caution">
    <text evidence="2">The sequence shown here is derived from an EMBL/GenBank/DDBJ whole genome shotgun (WGS) entry which is preliminary data.</text>
</comment>
<keyword evidence="1" id="KW-0812">Transmembrane</keyword>
<evidence type="ECO:0008006" key="4">
    <source>
        <dbReference type="Google" id="ProtNLM"/>
    </source>
</evidence>
<protein>
    <recommendedName>
        <fullName evidence="4">Transmembrane protein</fullName>
    </recommendedName>
</protein>
<gene>
    <name evidence="2" type="ORF">UR91_C0043G0004</name>
</gene>
<dbReference type="EMBL" id="LBQZ01000043">
    <property type="protein sequence ID" value="KKP87637.1"/>
    <property type="molecule type" value="Genomic_DNA"/>
</dbReference>
<sequence>MKIRHVNFKEHIFFFILASLIIAIGLVSYYRFMVKHDYMVGYEGACDPVIEKCFMGYDGDEQYFYSKVQKYAPDLYRECGKDITDCEAASVCLKNDRKCSITYCDKEIDGDVCKISVENIDNIQSNN</sequence>
<keyword evidence="1" id="KW-1133">Transmembrane helix</keyword>
<evidence type="ECO:0000313" key="2">
    <source>
        <dbReference type="EMBL" id="KKP87637.1"/>
    </source>
</evidence>
<evidence type="ECO:0000313" key="3">
    <source>
        <dbReference type="Proteomes" id="UP000034798"/>
    </source>
</evidence>
<proteinExistence type="predicted"/>
<reference evidence="2 3" key="1">
    <citation type="journal article" date="2015" name="Nature">
        <title>rRNA introns, odd ribosomes, and small enigmatic genomes across a large radiation of phyla.</title>
        <authorList>
            <person name="Brown C.T."/>
            <person name="Hug L.A."/>
            <person name="Thomas B.C."/>
            <person name="Sharon I."/>
            <person name="Castelle C.J."/>
            <person name="Singh A."/>
            <person name="Wilkins M.J."/>
            <person name="Williams K.H."/>
            <person name="Banfield J.F."/>
        </authorList>
    </citation>
    <scope>NUCLEOTIDE SEQUENCE [LARGE SCALE GENOMIC DNA]</scope>
</reference>
<accession>A0A0G0G7H2</accession>
<feature type="transmembrane region" description="Helical" evidence="1">
    <location>
        <begin position="12"/>
        <end position="30"/>
    </location>
</feature>
<dbReference type="AlphaFoldDB" id="A0A0G0G7H2"/>
<name>A0A0G0G7H2_9BACT</name>
<organism evidence="2 3">
    <name type="scientific">Candidatus Nomurabacteria bacterium GW2011_GWC2_35_8</name>
    <dbReference type="NCBI Taxonomy" id="1618752"/>
    <lineage>
        <taxon>Bacteria</taxon>
        <taxon>Candidatus Nomuraibacteriota</taxon>
    </lineage>
</organism>
<dbReference type="Proteomes" id="UP000034798">
    <property type="component" value="Unassembled WGS sequence"/>
</dbReference>
<keyword evidence="1" id="KW-0472">Membrane</keyword>
<evidence type="ECO:0000256" key="1">
    <source>
        <dbReference type="SAM" id="Phobius"/>
    </source>
</evidence>